<dbReference type="Gene3D" id="1.10.1780.10">
    <property type="entry name" value="Clp, N-terminal domain"/>
    <property type="match status" value="1"/>
</dbReference>
<dbReference type="SUPFAM" id="SSF81923">
    <property type="entry name" value="Double Clp-N motif"/>
    <property type="match status" value="1"/>
</dbReference>
<dbReference type="InterPro" id="IPR004176">
    <property type="entry name" value="Clp_R_N"/>
</dbReference>
<proteinExistence type="predicted"/>
<feature type="coiled-coil region" evidence="1">
    <location>
        <begin position="52"/>
        <end position="106"/>
    </location>
</feature>
<gene>
    <name evidence="3" type="ORF">METZ01_LOCUS389522</name>
</gene>
<sequence>MVLRPDQFTEQAQEVLHNSQELVRRYSHSQWDVEHILLALLELEKSLPVEMLVEMEVDVDQVKSELDRALESSPKVADNATQIYATPRASRLLEDAKNEADRLKDDFI</sequence>
<keyword evidence="1" id="KW-0175">Coiled coil</keyword>
<dbReference type="PROSITE" id="PS51903">
    <property type="entry name" value="CLP_R"/>
    <property type="match status" value="1"/>
</dbReference>
<name>A0A382USJ1_9ZZZZ</name>
<dbReference type="Pfam" id="PF02861">
    <property type="entry name" value="Clp_N"/>
    <property type="match status" value="1"/>
</dbReference>
<feature type="domain" description="Clp R" evidence="2">
    <location>
        <begin position="5"/>
        <end position="108"/>
    </location>
</feature>
<dbReference type="EMBL" id="UINC01146121">
    <property type="protein sequence ID" value="SVD36668.1"/>
    <property type="molecule type" value="Genomic_DNA"/>
</dbReference>
<protein>
    <recommendedName>
        <fullName evidence="2">Clp R domain-containing protein</fullName>
    </recommendedName>
</protein>
<organism evidence="3">
    <name type="scientific">marine metagenome</name>
    <dbReference type="NCBI Taxonomy" id="408172"/>
    <lineage>
        <taxon>unclassified sequences</taxon>
        <taxon>metagenomes</taxon>
        <taxon>ecological metagenomes</taxon>
    </lineage>
</organism>
<evidence type="ECO:0000259" key="2">
    <source>
        <dbReference type="PROSITE" id="PS51903"/>
    </source>
</evidence>
<reference evidence="3" key="1">
    <citation type="submission" date="2018-05" db="EMBL/GenBank/DDBJ databases">
        <authorList>
            <person name="Lanie J.A."/>
            <person name="Ng W.-L."/>
            <person name="Kazmierczak K.M."/>
            <person name="Andrzejewski T.M."/>
            <person name="Davidsen T.M."/>
            <person name="Wayne K.J."/>
            <person name="Tettelin H."/>
            <person name="Glass J.I."/>
            <person name="Rusch D."/>
            <person name="Podicherti R."/>
            <person name="Tsui H.-C.T."/>
            <person name="Winkler M.E."/>
        </authorList>
    </citation>
    <scope>NUCLEOTIDE SEQUENCE</scope>
</reference>
<dbReference type="AlphaFoldDB" id="A0A382USJ1"/>
<dbReference type="InterPro" id="IPR036628">
    <property type="entry name" value="Clp_N_dom_sf"/>
</dbReference>
<evidence type="ECO:0000256" key="1">
    <source>
        <dbReference type="SAM" id="Coils"/>
    </source>
</evidence>
<evidence type="ECO:0000313" key="3">
    <source>
        <dbReference type="EMBL" id="SVD36668.1"/>
    </source>
</evidence>
<feature type="non-terminal residue" evidence="3">
    <location>
        <position position="108"/>
    </location>
</feature>
<accession>A0A382USJ1</accession>